<gene>
    <name evidence="1" type="ORF">ENO47_00960</name>
</gene>
<organism evidence="1">
    <name type="scientific">Hydrogenobacter sp</name>
    <dbReference type="NCBI Taxonomy" id="2152829"/>
    <lineage>
        <taxon>Bacteria</taxon>
        <taxon>Pseudomonadati</taxon>
        <taxon>Aquificota</taxon>
        <taxon>Aquificia</taxon>
        <taxon>Aquificales</taxon>
        <taxon>Aquificaceae</taxon>
        <taxon>Hydrogenobacter</taxon>
    </lineage>
</organism>
<proteinExistence type="predicted"/>
<dbReference type="AlphaFoldDB" id="A0A7C2YV89"/>
<evidence type="ECO:0000313" key="1">
    <source>
        <dbReference type="EMBL" id="HEW45231.1"/>
    </source>
</evidence>
<protein>
    <submittedName>
        <fullName evidence="1">Uncharacterized protein</fullName>
    </submittedName>
</protein>
<comment type="caution">
    <text evidence="1">The sequence shown here is derived from an EMBL/GenBank/DDBJ whole genome shotgun (WGS) entry which is preliminary data.</text>
</comment>
<sequence>MVDLLNGCLFSKVGVLNIFLGVNTVSLYIDRGLIRGFKLGTSEEVPNVNKRSMLLYHLSELMENPEAFFTFIEGTTEGIVELEDPMSVEELVLQLQLVHKELRTLVDRIITPLAVVKVLKSFEKSDFYDGKSVYHILVSSPGSLVEEIRNISSLFSKGYLDINQFQHTEALKEEVEIDYPMKNIETERINLITLLENFQLSKFTGIMRITGDDFEFELYYKKGQLFAVYPCTPEIFDFLLNPKSRSFLSVIRLGSSMLELLILKHAEDRVICGLPASFMEIGKMLVAMSVEGRTGIITIYSGSYKSHILYKKGVLLGIIKEDGEVTKIISKISFEKTGWVDVIFYQPMENIKDTVHLFLLNVLYGILLRHASHLNHVVLSQLSSSEVLKYQEGTILYRRRPRDEGEAFSFLQFLLDLSYNVLGQDRFEQELEMALQPYRDILKILRVEEYIKLPEA</sequence>
<reference evidence="1" key="1">
    <citation type="journal article" date="2020" name="mSystems">
        <title>Genome- and Community-Level Interaction Insights into Carbon Utilization and Element Cycling Functions of Hydrothermarchaeota in Hydrothermal Sediment.</title>
        <authorList>
            <person name="Zhou Z."/>
            <person name="Liu Y."/>
            <person name="Xu W."/>
            <person name="Pan J."/>
            <person name="Luo Z.H."/>
            <person name="Li M."/>
        </authorList>
    </citation>
    <scope>NUCLEOTIDE SEQUENCE [LARGE SCALE GENOMIC DNA]</scope>
    <source>
        <strain evidence="1">SpSt-132</strain>
    </source>
</reference>
<dbReference type="EMBL" id="DSFP01000020">
    <property type="protein sequence ID" value="HEW45231.1"/>
    <property type="molecule type" value="Genomic_DNA"/>
</dbReference>
<name>A0A7C2YV89_9AQUI</name>
<accession>A0A7C2YV89</accession>